<feature type="domain" description="CP-type G" evidence="8">
    <location>
        <begin position="203"/>
        <end position="365"/>
    </location>
</feature>
<dbReference type="OMA" id="KNPEDHI"/>
<evidence type="ECO:0000313" key="9">
    <source>
        <dbReference type="EMBL" id="ORY87799.1"/>
    </source>
</evidence>
<comment type="similarity">
    <text evidence="7">Belongs to the TRAFAC class YlqF/YawG GTPase family. NOG2 subfamily.</text>
</comment>
<dbReference type="InterPro" id="IPR024929">
    <property type="entry name" value="GNL2_CP_dom"/>
</dbReference>
<dbReference type="EMBL" id="MCFI01000001">
    <property type="protein sequence ID" value="ORY87799.1"/>
    <property type="molecule type" value="Genomic_DNA"/>
</dbReference>
<organism evidence="9 10">
    <name type="scientific">Protomyces lactucae-debilis</name>
    <dbReference type="NCBI Taxonomy" id="2754530"/>
    <lineage>
        <taxon>Eukaryota</taxon>
        <taxon>Fungi</taxon>
        <taxon>Dikarya</taxon>
        <taxon>Ascomycota</taxon>
        <taxon>Taphrinomycotina</taxon>
        <taxon>Taphrinomycetes</taxon>
        <taxon>Taphrinales</taxon>
        <taxon>Protomycetaceae</taxon>
        <taxon>Protomyces</taxon>
    </lineage>
</organism>
<dbReference type="Pfam" id="PF08153">
    <property type="entry name" value="NGP1NT"/>
    <property type="match status" value="1"/>
</dbReference>
<evidence type="ECO:0000313" key="10">
    <source>
        <dbReference type="Proteomes" id="UP000193685"/>
    </source>
</evidence>
<keyword evidence="6 7" id="KW-0539">Nucleus</keyword>
<keyword evidence="5 7" id="KW-0342">GTP-binding</keyword>
<dbReference type="PANTHER" id="PTHR11089">
    <property type="entry name" value="GTP-BINDING PROTEIN-RELATED"/>
    <property type="match status" value="1"/>
</dbReference>
<dbReference type="InterPro" id="IPR006073">
    <property type="entry name" value="GTP-bd"/>
</dbReference>
<evidence type="ECO:0000256" key="7">
    <source>
        <dbReference type="RuleBase" id="RU364023"/>
    </source>
</evidence>
<dbReference type="FunFam" id="3.40.50.300:FF:000559">
    <property type="entry name" value="Nuclear/nucleolar GTPase 2"/>
    <property type="match status" value="1"/>
</dbReference>
<evidence type="ECO:0000256" key="5">
    <source>
        <dbReference type="ARBA" id="ARBA00023134"/>
    </source>
</evidence>
<reference evidence="9 10" key="1">
    <citation type="submission" date="2016-07" db="EMBL/GenBank/DDBJ databases">
        <title>Pervasive Adenine N6-methylation of Active Genes in Fungi.</title>
        <authorList>
            <consortium name="DOE Joint Genome Institute"/>
            <person name="Mondo S.J."/>
            <person name="Dannebaum R.O."/>
            <person name="Kuo R.C."/>
            <person name="Labutti K."/>
            <person name="Haridas S."/>
            <person name="Kuo A."/>
            <person name="Salamov A."/>
            <person name="Ahrendt S.R."/>
            <person name="Lipzen A."/>
            <person name="Sullivan W."/>
            <person name="Andreopoulos W.B."/>
            <person name="Clum A."/>
            <person name="Lindquist E."/>
            <person name="Daum C."/>
            <person name="Ramamoorthy G.K."/>
            <person name="Gryganskyi A."/>
            <person name="Culley D."/>
            <person name="Magnuson J.K."/>
            <person name="James T.Y."/>
            <person name="O'Malley M.A."/>
            <person name="Stajich J.E."/>
            <person name="Spatafora J.W."/>
            <person name="Visel A."/>
            <person name="Grigoriev I.V."/>
        </authorList>
    </citation>
    <scope>NUCLEOTIDE SEQUENCE [LARGE SCALE GENOMIC DNA]</scope>
    <source>
        <strain evidence="9 10">12-1054</strain>
    </source>
</reference>
<dbReference type="Proteomes" id="UP000193685">
    <property type="component" value="Unassembled WGS sequence"/>
</dbReference>
<evidence type="ECO:0000259" key="8">
    <source>
        <dbReference type="PROSITE" id="PS51721"/>
    </source>
</evidence>
<dbReference type="InterPro" id="IPR012971">
    <property type="entry name" value="NOG2_N_dom"/>
</dbReference>
<dbReference type="PROSITE" id="PS51721">
    <property type="entry name" value="G_CP"/>
    <property type="match status" value="1"/>
</dbReference>
<evidence type="ECO:0000256" key="3">
    <source>
        <dbReference type="ARBA" id="ARBA00022127"/>
    </source>
</evidence>
<proteinExistence type="inferred from homology"/>
<dbReference type="Pfam" id="PF01926">
    <property type="entry name" value="MMR_HSR1"/>
    <property type="match status" value="1"/>
</dbReference>
<dbReference type="Gene3D" id="1.10.1580.10">
    <property type="match status" value="1"/>
</dbReference>
<dbReference type="GeneID" id="63787430"/>
<dbReference type="AlphaFoldDB" id="A0A1Y2FV07"/>
<dbReference type="SUPFAM" id="SSF52540">
    <property type="entry name" value="P-loop containing nucleoside triphosphate hydrolases"/>
    <property type="match status" value="1"/>
</dbReference>
<dbReference type="OrthoDB" id="444945at2759"/>
<dbReference type="STRING" id="56484.A0A1Y2FV07"/>
<gene>
    <name evidence="9" type="ORF">BCR37DRAFT_390318</name>
</gene>
<dbReference type="InterPro" id="IPR023179">
    <property type="entry name" value="GTP-bd_ortho_bundle_sf"/>
</dbReference>
<evidence type="ECO:0000256" key="4">
    <source>
        <dbReference type="ARBA" id="ARBA00022741"/>
    </source>
</evidence>
<dbReference type="InterPro" id="IPR030378">
    <property type="entry name" value="G_CP_dom"/>
</dbReference>
<protein>
    <recommendedName>
        <fullName evidence="3 7">Nucleolar GTP-binding protein 2</fullName>
    </recommendedName>
</protein>
<dbReference type="CDD" id="cd01858">
    <property type="entry name" value="NGP_1"/>
    <property type="match status" value="1"/>
</dbReference>
<accession>A0A1Y2FV07</accession>
<evidence type="ECO:0000256" key="6">
    <source>
        <dbReference type="ARBA" id="ARBA00023242"/>
    </source>
</evidence>
<sequence length="518" mass="58696">MGQGKKEANRSQTEKDKVGIKRVKGENFYRDAKKMKQVNILRGGHATRDAQGNITQAALFQSREKPKARIEPNRKWFGNTRVIAQNALAQFRENLGAKVNDPYSVLLQRNKLPMSLLKTSDKIPRMQVVENESYSSTFGPKAQRKRPKINVGNMSELAETTTELDAKFKERLESEAHLQTEPTDYIQEAREAVFFKGQSRRIWNELYKVIDSSDVIIHVLDARDPAGTRCKSVEQYLKNDAPHKHLIYVLNKTDLVPTWAAAEWVKELSKDYPTLAFHASVTNSFGKGSLIQLLRQFSILHKDKKQISVGLIGYPNTGKSSIINTLVNSKDAVKVAPIPGETKIWQYVRLTRKIYLIDCPGVCPPNPEDTETDILLRGVVRVERVTNPEQHIQAVLDRCKPHHLERTYDIRGWENDPNRFLELLARKGGKLLKGGEVDETAVAKMVLNDFMRGKIPWFCPLRGDNHKGETSGEARLRGRLGELRMKRERPEDVEQAAEDDAAAAIAENVQDDGFAKII</sequence>
<comment type="subcellular location">
    <subcellularLocation>
        <location evidence="2 7">Nucleus</location>
        <location evidence="2 7">Nucleolus</location>
    </subcellularLocation>
</comment>
<dbReference type="GO" id="GO:0005730">
    <property type="term" value="C:nucleolus"/>
    <property type="evidence" value="ECO:0007669"/>
    <property type="project" value="UniProtKB-SubCell"/>
</dbReference>
<dbReference type="GO" id="GO:0005525">
    <property type="term" value="F:GTP binding"/>
    <property type="evidence" value="ECO:0007669"/>
    <property type="project" value="UniProtKB-KW"/>
</dbReference>
<evidence type="ECO:0000256" key="2">
    <source>
        <dbReference type="ARBA" id="ARBA00004604"/>
    </source>
</evidence>
<keyword evidence="4 7" id="KW-0547">Nucleotide-binding</keyword>
<evidence type="ECO:0000256" key="1">
    <source>
        <dbReference type="ARBA" id="ARBA00003892"/>
    </source>
</evidence>
<comment type="caution">
    <text evidence="9">The sequence shown here is derived from an EMBL/GenBank/DDBJ whole genome shotgun (WGS) entry which is preliminary data.</text>
</comment>
<dbReference type="PANTHER" id="PTHR11089:SF9">
    <property type="entry name" value="NUCLEOLAR GTP-BINDING PROTEIN 2"/>
    <property type="match status" value="1"/>
</dbReference>
<dbReference type="InterPro" id="IPR050755">
    <property type="entry name" value="TRAFAC_YlqF/YawG_RiboMat"/>
</dbReference>
<dbReference type="RefSeq" id="XP_040728294.1">
    <property type="nucleotide sequence ID" value="XM_040870831.1"/>
</dbReference>
<dbReference type="InterPro" id="IPR027417">
    <property type="entry name" value="P-loop_NTPase"/>
</dbReference>
<name>A0A1Y2FV07_PROLT</name>
<dbReference type="Gene3D" id="3.40.50.300">
    <property type="entry name" value="P-loop containing nucleotide triphosphate hydrolases"/>
    <property type="match status" value="1"/>
</dbReference>
<comment type="function">
    <text evidence="1 7">GTPase that associates with pre-60S ribosomal subunits in the nucleolus and is required for their nuclear export and maturation.</text>
</comment>
<keyword evidence="10" id="KW-1185">Reference proteome</keyword>